<dbReference type="InterPro" id="IPR001647">
    <property type="entry name" value="HTH_TetR"/>
</dbReference>
<dbReference type="InterPro" id="IPR023772">
    <property type="entry name" value="DNA-bd_HTH_TetR-type_CS"/>
</dbReference>
<dbReference type="EMBL" id="DWWT01000030">
    <property type="protein sequence ID" value="HJC05973.1"/>
    <property type="molecule type" value="Genomic_DNA"/>
</dbReference>
<comment type="caution">
    <text evidence="4">The sequence shown here is derived from an EMBL/GenBank/DDBJ whole genome shotgun (WGS) entry which is preliminary data.</text>
</comment>
<dbReference type="InterPro" id="IPR050624">
    <property type="entry name" value="HTH-type_Tx_Regulator"/>
</dbReference>
<reference evidence="4" key="1">
    <citation type="journal article" date="2021" name="PeerJ">
        <title>Extensive microbial diversity within the chicken gut microbiome revealed by metagenomics and culture.</title>
        <authorList>
            <person name="Gilroy R."/>
            <person name="Ravi A."/>
            <person name="Getino M."/>
            <person name="Pursley I."/>
            <person name="Horton D.L."/>
            <person name="Alikhan N.F."/>
            <person name="Baker D."/>
            <person name="Gharbi K."/>
            <person name="Hall N."/>
            <person name="Watson M."/>
            <person name="Adriaenssens E.M."/>
            <person name="Foster-Nyarko E."/>
            <person name="Jarju S."/>
            <person name="Secka A."/>
            <person name="Antonio M."/>
            <person name="Oren A."/>
            <person name="Chaudhuri R.R."/>
            <person name="La Ragione R."/>
            <person name="Hildebrand F."/>
            <person name="Pallen M.J."/>
        </authorList>
    </citation>
    <scope>NUCLEOTIDE SEQUENCE</scope>
    <source>
        <strain evidence="4">CHK180-15479</strain>
    </source>
</reference>
<dbReference type="PROSITE" id="PS01081">
    <property type="entry name" value="HTH_TETR_1"/>
    <property type="match status" value="1"/>
</dbReference>
<sequence length="213" mass="25243">MPTQKYYNLVDHKKDGILRAMGEELLEHSYQEITVSRIIGRAGISRASFYGYFKDKEDMLGCIFRRLKEDMTEQFLRFIREEEGNAFRGGRRFLEYLLEDESGWSVCRIYHSLHNDPESRERMFRLEREWHREGMFARFVHRCYESLDPAGYPEIGEELLSSMLELGTLVIAKTVMFMFLTEADIDKGKIKKTAVMQLAILERGMRERKEVEE</sequence>
<dbReference type="PROSITE" id="PS50977">
    <property type="entry name" value="HTH_TETR_2"/>
    <property type="match status" value="1"/>
</dbReference>
<evidence type="ECO:0000313" key="5">
    <source>
        <dbReference type="Proteomes" id="UP000823910"/>
    </source>
</evidence>
<dbReference type="AlphaFoldDB" id="A0A9D2MZ38"/>
<evidence type="ECO:0000256" key="1">
    <source>
        <dbReference type="ARBA" id="ARBA00023125"/>
    </source>
</evidence>
<name>A0A9D2MZ38_9FIRM</name>
<dbReference type="Proteomes" id="UP000823910">
    <property type="component" value="Unassembled WGS sequence"/>
</dbReference>
<evidence type="ECO:0000256" key="2">
    <source>
        <dbReference type="PROSITE-ProRule" id="PRU00335"/>
    </source>
</evidence>
<feature type="DNA-binding region" description="H-T-H motif" evidence="2">
    <location>
        <begin position="34"/>
        <end position="53"/>
    </location>
</feature>
<evidence type="ECO:0000259" key="3">
    <source>
        <dbReference type="PROSITE" id="PS50977"/>
    </source>
</evidence>
<accession>A0A9D2MZ38</accession>
<feature type="domain" description="HTH tetR-type" evidence="3">
    <location>
        <begin position="11"/>
        <end position="71"/>
    </location>
</feature>
<protein>
    <submittedName>
        <fullName evidence="4">TetR/AcrR family transcriptional regulator</fullName>
    </submittedName>
</protein>
<organism evidence="4 5">
    <name type="scientific">Candidatus Enterocloster excrementipullorum</name>
    <dbReference type="NCBI Taxonomy" id="2838559"/>
    <lineage>
        <taxon>Bacteria</taxon>
        <taxon>Bacillati</taxon>
        <taxon>Bacillota</taxon>
        <taxon>Clostridia</taxon>
        <taxon>Lachnospirales</taxon>
        <taxon>Lachnospiraceae</taxon>
        <taxon>Enterocloster</taxon>
    </lineage>
</organism>
<evidence type="ECO:0000313" key="4">
    <source>
        <dbReference type="EMBL" id="HJC05973.1"/>
    </source>
</evidence>
<gene>
    <name evidence="4" type="ORF">H9704_07450</name>
</gene>
<dbReference type="Pfam" id="PF00440">
    <property type="entry name" value="TetR_N"/>
    <property type="match status" value="1"/>
</dbReference>
<dbReference type="InterPro" id="IPR009057">
    <property type="entry name" value="Homeodomain-like_sf"/>
</dbReference>
<proteinExistence type="predicted"/>
<dbReference type="Gene3D" id="1.10.357.10">
    <property type="entry name" value="Tetracycline Repressor, domain 2"/>
    <property type="match status" value="1"/>
</dbReference>
<reference evidence="4" key="2">
    <citation type="submission" date="2021-04" db="EMBL/GenBank/DDBJ databases">
        <authorList>
            <person name="Gilroy R."/>
        </authorList>
    </citation>
    <scope>NUCLEOTIDE SEQUENCE</scope>
    <source>
        <strain evidence="4">CHK180-15479</strain>
    </source>
</reference>
<dbReference type="PANTHER" id="PTHR43479:SF11">
    <property type="entry name" value="ACREF_ENVCD OPERON REPRESSOR-RELATED"/>
    <property type="match status" value="1"/>
</dbReference>
<dbReference type="SUPFAM" id="SSF46689">
    <property type="entry name" value="Homeodomain-like"/>
    <property type="match status" value="1"/>
</dbReference>
<dbReference type="PANTHER" id="PTHR43479">
    <property type="entry name" value="ACREF/ENVCD OPERON REPRESSOR-RELATED"/>
    <property type="match status" value="1"/>
</dbReference>
<dbReference type="GO" id="GO:0003677">
    <property type="term" value="F:DNA binding"/>
    <property type="evidence" value="ECO:0007669"/>
    <property type="project" value="UniProtKB-UniRule"/>
</dbReference>
<keyword evidence="1 2" id="KW-0238">DNA-binding</keyword>